<dbReference type="GO" id="GO:0016594">
    <property type="term" value="F:glycine binding"/>
    <property type="evidence" value="ECO:0007669"/>
    <property type="project" value="TreeGrafter"/>
</dbReference>
<dbReference type="PANTHER" id="PTHR11773">
    <property type="entry name" value="GLYCINE DEHYDROGENASE, DECARBOXYLATING"/>
    <property type="match status" value="1"/>
</dbReference>
<dbReference type="Pfam" id="PF21478">
    <property type="entry name" value="GcvP2_C"/>
    <property type="match status" value="1"/>
</dbReference>
<keyword evidence="9" id="KW-1185">Reference proteome</keyword>
<dbReference type="NCBIfam" id="NF003346">
    <property type="entry name" value="PRK04366.1"/>
    <property type="match status" value="1"/>
</dbReference>
<dbReference type="AlphaFoldDB" id="A0A0D8FXH1"/>
<dbReference type="InterPro" id="IPR020581">
    <property type="entry name" value="GDC_P"/>
</dbReference>
<organism evidence="8 9">
    <name type="scientific">Ferrimicrobium acidiphilum DSM 19497</name>
    <dbReference type="NCBI Taxonomy" id="1121877"/>
    <lineage>
        <taxon>Bacteria</taxon>
        <taxon>Bacillati</taxon>
        <taxon>Actinomycetota</taxon>
        <taxon>Acidimicrobiia</taxon>
        <taxon>Acidimicrobiales</taxon>
        <taxon>Acidimicrobiaceae</taxon>
        <taxon>Ferrimicrobium</taxon>
    </lineage>
</organism>
<dbReference type="FunFam" id="3.90.1150.10:FF:000014">
    <property type="entry name" value="Probable glycine dehydrogenase (decarboxylating) subunit 2"/>
    <property type="match status" value="1"/>
</dbReference>
<sequence>MRFSMTSAPGGRAASSPLMGDAEEPTIFELSVPTRRSFSLRNSEVPSMDLSEIQSWVREEAVELPEVSERDLVAHYTRLASRNYSVDLGAYPLGSCTMKYNPKFADQVAAIDGLTNVHPLTPPEAIQGWLRLLNELEHYVCEITGMAQATLQPPAGASGELTGLLIMRAYHTSRGRKPTKVVIPDSAHGTNPASVSLAGYEAITVPSGPDGLVDLAKLRELVDEDTAGIMLTNPNTLGLFEREIREILDVIHSVDGLAYYDGANLNAIVGVARPGDMGFDIVHSNLHKTFATPHGGGGPGAGPVAVVEHLADFLPGPLPRSLDGGSSYTWVAPRRSIGRVHAFYGNAVVLARALAFMQYLGSDGLRTMSELAVLNANWLKARIADTFEVAFQQPCMHEFVVSAERLKAETGVRALDVAKALLDAGFHSPTVYFPLVVHEALMIEPTETESPQTLEAIAQALEEIVASARTDAEAVLAMPRNTPVRRLDEAMAARKPILTEDQRQ</sequence>
<dbReference type="InterPro" id="IPR015422">
    <property type="entry name" value="PyrdxlP-dep_Trfase_small"/>
</dbReference>
<evidence type="ECO:0000256" key="1">
    <source>
        <dbReference type="ARBA" id="ARBA00003788"/>
    </source>
</evidence>
<comment type="catalytic activity">
    <reaction evidence="5">
        <text>N(6)-[(R)-lipoyl]-L-lysyl-[glycine-cleavage complex H protein] + glycine + H(+) = N(6)-[(R)-S(8)-aminomethyldihydrolipoyl]-L-lysyl-[glycine-cleavage complex H protein] + CO2</text>
        <dbReference type="Rhea" id="RHEA:24304"/>
        <dbReference type="Rhea" id="RHEA-COMP:10494"/>
        <dbReference type="Rhea" id="RHEA-COMP:10495"/>
        <dbReference type="ChEBI" id="CHEBI:15378"/>
        <dbReference type="ChEBI" id="CHEBI:16526"/>
        <dbReference type="ChEBI" id="CHEBI:57305"/>
        <dbReference type="ChEBI" id="CHEBI:83099"/>
        <dbReference type="ChEBI" id="CHEBI:83143"/>
        <dbReference type="EC" id="1.4.4.2"/>
    </reaction>
</comment>
<dbReference type="SUPFAM" id="SSF53383">
    <property type="entry name" value="PLP-dependent transferases"/>
    <property type="match status" value="1"/>
</dbReference>
<dbReference type="GO" id="GO:0004375">
    <property type="term" value="F:glycine dehydrogenase (decarboxylating) activity"/>
    <property type="evidence" value="ECO:0007669"/>
    <property type="project" value="UniProtKB-EC"/>
</dbReference>
<dbReference type="GO" id="GO:0005829">
    <property type="term" value="C:cytosol"/>
    <property type="evidence" value="ECO:0007669"/>
    <property type="project" value="TreeGrafter"/>
</dbReference>
<dbReference type="PANTHER" id="PTHR11773:SF1">
    <property type="entry name" value="GLYCINE DEHYDROGENASE (DECARBOXYLATING), MITOCHONDRIAL"/>
    <property type="match status" value="1"/>
</dbReference>
<dbReference type="GO" id="GO:0030170">
    <property type="term" value="F:pyridoxal phosphate binding"/>
    <property type="evidence" value="ECO:0007669"/>
    <property type="project" value="TreeGrafter"/>
</dbReference>
<evidence type="ECO:0000256" key="2">
    <source>
        <dbReference type="ARBA" id="ARBA00012134"/>
    </source>
</evidence>
<dbReference type="Gene3D" id="6.20.440.10">
    <property type="match status" value="1"/>
</dbReference>
<feature type="domain" description="Glycine dehydrogenase C-terminal" evidence="7">
    <location>
        <begin position="369"/>
        <end position="470"/>
    </location>
</feature>
<dbReference type="Gene3D" id="3.90.1150.10">
    <property type="entry name" value="Aspartate Aminotransferase, domain 1"/>
    <property type="match status" value="1"/>
</dbReference>
<proteinExistence type="predicted"/>
<dbReference type="InterPro" id="IPR049316">
    <property type="entry name" value="GDC-P_C"/>
</dbReference>
<dbReference type="eggNOG" id="COG1003">
    <property type="taxonomic scope" value="Bacteria"/>
</dbReference>
<evidence type="ECO:0000313" key="8">
    <source>
        <dbReference type="EMBL" id="KJE77963.1"/>
    </source>
</evidence>
<comment type="caution">
    <text evidence="8">The sequence shown here is derived from an EMBL/GenBank/DDBJ whole genome shotgun (WGS) entry which is preliminary data.</text>
</comment>
<dbReference type="PATRIC" id="fig|1121877.4.peg.367"/>
<evidence type="ECO:0000256" key="3">
    <source>
        <dbReference type="ARBA" id="ARBA00022898"/>
    </source>
</evidence>
<feature type="region of interest" description="Disordered" evidence="6">
    <location>
        <begin position="1"/>
        <end position="20"/>
    </location>
</feature>
<dbReference type="GO" id="GO:0019464">
    <property type="term" value="P:glycine decarboxylation via glycine cleavage system"/>
    <property type="evidence" value="ECO:0007669"/>
    <property type="project" value="TreeGrafter"/>
</dbReference>
<protein>
    <recommendedName>
        <fullName evidence="2">glycine dehydrogenase (aminomethyl-transferring)</fullName>
        <ecNumber evidence="2">1.4.4.2</ecNumber>
    </recommendedName>
</protein>
<dbReference type="STRING" id="1121877.FEAC_03350"/>
<dbReference type="EC" id="1.4.4.2" evidence="2"/>
<dbReference type="Proteomes" id="UP000032336">
    <property type="component" value="Unassembled WGS sequence"/>
</dbReference>
<dbReference type="GO" id="GO:0005960">
    <property type="term" value="C:glycine cleavage complex"/>
    <property type="evidence" value="ECO:0007669"/>
    <property type="project" value="TreeGrafter"/>
</dbReference>
<keyword evidence="4 8" id="KW-0560">Oxidoreductase</keyword>
<dbReference type="EMBL" id="JXUW01000002">
    <property type="protein sequence ID" value="KJE77963.1"/>
    <property type="molecule type" value="Genomic_DNA"/>
</dbReference>
<dbReference type="InterPro" id="IPR015421">
    <property type="entry name" value="PyrdxlP-dep_Trfase_major"/>
</dbReference>
<keyword evidence="3" id="KW-0663">Pyridoxal phosphate</keyword>
<accession>A0A0D8FXH1</accession>
<dbReference type="FunFam" id="3.40.640.10:FF:000224">
    <property type="entry name" value="Probable glycine dehydrogenase (decarboxylating) subunit 2"/>
    <property type="match status" value="1"/>
</dbReference>
<comment type="function">
    <text evidence="1">The glycine cleavage system catalyzes the degradation of glycine. The P protein binds the alpha-amino group of glycine through its pyridoxal phosphate cofactor; CO(2) is released and the remaining methylamine moiety is then transferred to the lipoamide cofactor of the H protein.</text>
</comment>
<evidence type="ECO:0000256" key="4">
    <source>
        <dbReference type="ARBA" id="ARBA00023002"/>
    </source>
</evidence>
<dbReference type="InterPro" id="IPR015424">
    <property type="entry name" value="PyrdxlP-dep_Trfase"/>
</dbReference>
<reference evidence="8 9" key="1">
    <citation type="submission" date="2015-01" db="EMBL/GenBank/DDBJ databases">
        <title>Draft genome of the acidophilic iron oxidizer Ferrimicrobium acidiphilum strain T23.</title>
        <authorList>
            <person name="Poehlein A."/>
            <person name="Eisen S."/>
            <person name="Schloemann M."/>
            <person name="Johnson B.D."/>
            <person name="Daniel R."/>
            <person name="Muehling M."/>
        </authorList>
    </citation>
    <scope>NUCLEOTIDE SEQUENCE [LARGE SCALE GENOMIC DNA]</scope>
    <source>
        <strain evidence="8 9">T23</strain>
    </source>
</reference>
<evidence type="ECO:0000259" key="7">
    <source>
        <dbReference type="Pfam" id="PF21478"/>
    </source>
</evidence>
<evidence type="ECO:0000256" key="5">
    <source>
        <dbReference type="ARBA" id="ARBA00049026"/>
    </source>
</evidence>
<gene>
    <name evidence="8" type="primary">gcvPB</name>
    <name evidence="8" type="ORF">FEAC_03350</name>
</gene>
<dbReference type="Gene3D" id="3.40.640.10">
    <property type="entry name" value="Type I PLP-dependent aspartate aminotransferase-like (Major domain)"/>
    <property type="match status" value="1"/>
</dbReference>
<evidence type="ECO:0000313" key="9">
    <source>
        <dbReference type="Proteomes" id="UP000032336"/>
    </source>
</evidence>
<name>A0A0D8FXH1_9ACTN</name>
<evidence type="ECO:0000256" key="6">
    <source>
        <dbReference type="SAM" id="MobiDB-lite"/>
    </source>
</evidence>